<keyword evidence="1" id="KW-0614">Plasmid</keyword>
<evidence type="ECO:0000313" key="1">
    <source>
        <dbReference type="EMBL" id="CBJ54313.1"/>
    </source>
</evidence>
<dbReference type="AlphaFoldDB" id="D8P5X7"/>
<reference evidence="1" key="1">
    <citation type="journal article" date="2010" name="BMC Genomics">
        <title>Genomes of three tomato pathogens within the Ralstonia solanacearum species complex reveal significant evolutionary divergence.</title>
        <authorList>
            <person name="Remenant B."/>
            <person name="Coupat-Goutaland B."/>
            <person name="Guidot A."/>
            <person name="Cellier G."/>
            <person name="Wicker E."/>
            <person name="Allen C."/>
            <person name="Fegan M."/>
            <person name="Pruvost O."/>
            <person name="Elbaz M."/>
            <person name="Calteau A."/>
            <person name="Salvignol G."/>
            <person name="Mornico D."/>
            <person name="Mangenot S."/>
            <person name="Barbe V."/>
            <person name="Medigue C."/>
            <person name="Prior P."/>
        </authorList>
    </citation>
    <scope>NUCLEOTIDE SEQUENCE [LARGE SCALE GENOMIC DNA]</scope>
    <source>
        <strain evidence="1">CFBP2957</strain>
        <plasmid evidence="1">RCFBPv3_mp</plasmid>
    </source>
</reference>
<organism evidence="1">
    <name type="scientific">Ralstonia solanacearum CFBP2957</name>
    <dbReference type="NCBI Taxonomy" id="859656"/>
    <lineage>
        <taxon>Bacteria</taxon>
        <taxon>Pseudomonadati</taxon>
        <taxon>Pseudomonadota</taxon>
        <taxon>Betaproteobacteria</taxon>
        <taxon>Burkholderiales</taxon>
        <taxon>Burkholderiaceae</taxon>
        <taxon>Ralstonia</taxon>
        <taxon>Ralstonia solanacearum species complex</taxon>
    </lineage>
</organism>
<accession>D8P5X7</accession>
<gene>
    <name evidence="1" type="ORF">RCFBP_mp30227</name>
</gene>
<geneLocation type="plasmid" evidence="1">
    <name>RCFBPv3_mp</name>
</geneLocation>
<name>D8P5X7_RALSL</name>
<proteinExistence type="predicted"/>
<sequence length="49" mass="5653">MINDRASRFKMKDLANGTSIVVADVYFLDDDQPLQLNRFIDLRLDGPRV</sequence>
<dbReference type="EMBL" id="FP885907">
    <property type="protein sequence ID" value="CBJ54313.1"/>
    <property type="molecule type" value="Genomic_DNA"/>
</dbReference>
<protein>
    <submittedName>
        <fullName evidence="1">Uncharacterized protein</fullName>
    </submittedName>
</protein>
<reference evidence="1" key="2">
    <citation type="submission" date="2010-02" db="EMBL/GenBank/DDBJ databases">
        <authorList>
            <person name="Genoscope - CEA"/>
        </authorList>
    </citation>
    <scope>NUCLEOTIDE SEQUENCE</scope>
    <source>
        <strain evidence="1">CFBP2957</strain>
        <plasmid evidence="1">RCFBPv3_mp</plasmid>
    </source>
</reference>